<gene>
    <name evidence="5" type="ORF">CVV65_11340</name>
</gene>
<evidence type="ECO:0000256" key="4">
    <source>
        <dbReference type="ARBA" id="ARBA00048941"/>
    </source>
</evidence>
<protein>
    <recommendedName>
        <fullName evidence="1">propane 2-monooxygenase</fullName>
        <ecNumber evidence="1">1.14.13.227</ecNumber>
    </recommendedName>
</protein>
<name>A0A2K8N9G9_9BACL</name>
<accession>A0A2K8N9G9</accession>
<dbReference type="InterPro" id="IPR009078">
    <property type="entry name" value="Ferritin-like_SF"/>
</dbReference>
<dbReference type="KEGG" id="kyr:CVV65_11340"/>
<dbReference type="Gene3D" id="1.10.620.20">
    <property type="entry name" value="Ribonucleotide Reductase, subunit A"/>
    <property type="match status" value="1"/>
</dbReference>
<evidence type="ECO:0000256" key="3">
    <source>
        <dbReference type="ARBA" id="ARBA00023033"/>
    </source>
</evidence>
<dbReference type="Pfam" id="PF02332">
    <property type="entry name" value="Phenol_Hydrox"/>
    <property type="match status" value="1"/>
</dbReference>
<dbReference type="InterPro" id="IPR003430">
    <property type="entry name" value="Phenol_Hydrox"/>
</dbReference>
<sequence length="370" mass="43972">MAFQPKTLEPVRKQPWDWLTKNEYEEVTVREQSYLHGQYRFKYGKTDYDIYDPRFTRIRVKDWDAFRDPKRYWYETYTLSRKKMAEDVEGVFDRAQKLGIYSWVSDSWKEFACDFYTPLRHYEYAGAVQLQYVVRYAMGCPIEQSATYTAFDKQGRAQWLSTWALEVVGDEGLPVLERGRELWVHDRAYNGLRRYMEHVLVTEDWAEALVALHLTLGPLIDRILYQEMNEMALAHHDTVIPELALVCAEQVQWQEQWTESLFKMVAEDPTLSRWEYLKALGYENWPGDYRWGKTLSDPRLTPEEEKTNREIVESWVQHWLPRAAEAVKSLQALMDRHGIPFSLEQSVDRNLQENIYPKLQRMGILAQEPA</sequence>
<keyword evidence="2" id="KW-0560">Oxidoreductase</keyword>
<proteinExistence type="predicted"/>
<dbReference type="GO" id="GO:0004497">
    <property type="term" value="F:monooxygenase activity"/>
    <property type="evidence" value="ECO:0007669"/>
    <property type="project" value="UniProtKB-KW"/>
</dbReference>
<dbReference type="AlphaFoldDB" id="A0A2K8N9G9"/>
<evidence type="ECO:0000313" key="5">
    <source>
        <dbReference type="EMBL" id="ATY85447.1"/>
    </source>
</evidence>
<dbReference type="EMBL" id="CP024955">
    <property type="protein sequence ID" value="ATY85447.1"/>
    <property type="molecule type" value="Genomic_DNA"/>
</dbReference>
<keyword evidence="6" id="KW-1185">Reference proteome</keyword>
<reference evidence="6" key="1">
    <citation type="submission" date="2017-11" db="EMBL/GenBank/DDBJ databases">
        <title>Complete Genome Sequence of Kyrpidia sp. Strain EA-1, a thermophilic, hydrogen-oxidizing Bacterium, isolated from the Azores.</title>
        <authorList>
            <person name="Reiner J.E."/>
            <person name="Lapp C.J."/>
            <person name="Bunk B."/>
            <person name="Gescher J."/>
        </authorList>
    </citation>
    <scope>NUCLEOTIDE SEQUENCE [LARGE SCALE GENOMIC DNA]</scope>
    <source>
        <strain evidence="6">EA-1</strain>
    </source>
</reference>
<comment type="catalytic activity">
    <reaction evidence="4">
        <text>propane + NADH + O2 + H(+) = propan-2-ol + NAD(+) + H2O</text>
        <dbReference type="Rhea" id="RHEA:49992"/>
        <dbReference type="ChEBI" id="CHEBI:15377"/>
        <dbReference type="ChEBI" id="CHEBI:15378"/>
        <dbReference type="ChEBI" id="CHEBI:15379"/>
        <dbReference type="ChEBI" id="CHEBI:17824"/>
        <dbReference type="ChEBI" id="CHEBI:32879"/>
        <dbReference type="ChEBI" id="CHEBI:57540"/>
        <dbReference type="ChEBI" id="CHEBI:57945"/>
        <dbReference type="EC" id="1.14.13.227"/>
    </reaction>
</comment>
<dbReference type="RefSeq" id="WP_100668226.1">
    <property type="nucleotide sequence ID" value="NZ_CP024955.1"/>
</dbReference>
<dbReference type="OrthoDB" id="9806768at2"/>
<dbReference type="Proteomes" id="UP000231932">
    <property type="component" value="Chromosome"/>
</dbReference>
<dbReference type="InterPro" id="IPR012348">
    <property type="entry name" value="RNR-like"/>
</dbReference>
<keyword evidence="3" id="KW-0503">Monooxygenase</keyword>
<dbReference type="EC" id="1.14.13.227" evidence="1"/>
<organism evidence="5 6">
    <name type="scientific">Kyrpidia spormannii</name>
    <dbReference type="NCBI Taxonomy" id="2055160"/>
    <lineage>
        <taxon>Bacteria</taxon>
        <taxon>Bacillati</taxon>
        <taxon>Bacillota</taxon>
        <taxon>Bacilli</taxon>
        <taxon>Bacillales</taxon>
        <taxon>Alicyclobacillaceae</taxon>
        <taxon>Kyrpidia</taxon>
    </lineage>
</organism>
<evidence type="ECO:0000256" key="2">
    <source>
        <dbReference type="ARBA" id="ARBA00023002"/>
    </source>
</evidence>
<evidence type="ECO:0000313" key="6">
    <source>
        <dbReference type="Proteomes" id="UP000231932"/>
    </source>
</evidence>
<evidence type="ECO:0000256" key="1">
    <source>
        <dbReference type="ARBA" id="ARBA00012710"/>
    </source>
</evidence>
<dbReference type="SUPFAM" id="SSF47240">
    <property type="entry name" value="Ferritin-like"/>
    <property type="match status" value="1"/>
</dbReference>